<proteinExistence type="predicted"/>
<feature type="compositionally biased region" description="Low complexity" evidence="1">
    <location>
        <begin position="196"/>
        <end position="205"/>
    </location>
</feature>
<dbReference type="EMBL" id="LR824532">
    <property type="protein sequence ID" value="CAH1634704.1"/>
    <property type="molecule type" value="Genomic_DNA"/>
</dbReference>
<keyword evidence="2" id="KW-0472">Membrane</keyword>
<feature type="transmembrane region" description="Helical" evidence="2">
    <location>
        <begin position="6"/>
        <end position="26"/>
    </location>
</feature>
<evidence type="ECO:0000313" key="3">
    <source>
        <dbReference type="EMBL" id="CAH1634704.1"/>
    </source>
</evidence>
<organism evidence="3 4">
    <name type="scientific">Spodoptera littoralis</name>
    <name type="common">Egyptian cotton leafworm</name>
    <dbReference type="NCBI Taxonomy" id="7109"/>
    <lineage>
        <taxon>Eukaryota</taxon>
        <taxon>Metazoa</taxon>
        <taxon>Ecdysozoa</taxon>
        <taxon>Arthropoda</taxon>
        <taxon>Hexapoda</taxon>
        <taxon>Insecta</taxon>
        <taxon>Pterygota</taxon>
        <taxon>Neoptera</taxon>
        <taxon>Endopterygota</taxon>
        <taxon>Lepidoptera</taxon>
        <taxon>Glossata</taxon>
        <taxon>Ditrysia</taxon>
        <taxon>Noctuoidea</taxon>
        <taxon>Noctuidae</taxon>
        <taxon>Amphipyrinae</taxon>
        <taxon>Spodoptera</taxon>
    </lineage>
</organism>
<evidence type="ECO:0008006" key="5">
    <source>
        <dbReference type="Google" id="ProtNLM"/>
    </source>
</evidence>
<evidence type="ECO:0000256" key="2">
    <source>
        <dbReference type="SAM" id="Phobius"/>
    </source>
</evidence>
<keyword evidence="2" id="KW-1133">Transmembrane helix</keyword>
<keyword evidence="4" id="KW-1185">Reference proteome</keyword>
<evidence type="ECO:0000256" key="1">
    <source>
        <dbReference type="SAM" id="MobiDB-lite"/>
    </source>
</evidence>
<dbReference type="AlphaFoldDB" id="A0A9P0HUG4"/>
<protein>
    <recommendedName>
        <fullName evidence="5">Regulatory protein zeste</fullName>
    </recommendedName>
</protein>
<accession>A0A9P0HUG4</accession>
<sequence length="287" mass="30981">MYYLYLYLYFVCLGLINQCLSISVAMPSRPSYAQLEGLVEFLEQNPGVAKGLVRTTQGQIETQRKWENLATSLNSLGGANKNGRAWAKYWAEKKCALRKHCAGLSASMRRTGGGASDNLPALSALDTRLVAVMGGREFATGDTSLAVNPFPQSTSHSSHTELPIMIEIVETGEQVMQANNNSPILGMSHIDAIPASSTIPASPTPLENSIPIIPPAPQTRRRRRSSISRPLDSQMEQFSSIEARRVEAELITAQALAKLSENIGNIANALTSIANAISDVASKMPNP</sequence>
<name>A0A9P0HUG4_SPOLI</name>
<evidence type="ECO:0000313" key="4">
    <source>
        <dbReference type="Proteomes" id="UP001153321"/>
    </source>
</evidence>
<dbReference type="Proteomes" id="UP001153321">
    <property type="component" value="Chromosome 1"/>
</dbReference>
<gene>
    <name evidence="3" type="ORF">SPLIT_LOCUS66</name>
</gene>
<feature type="region of interest" description="Disordered" evidence="1">
    <location>
        <begin position="196"/>
        <end position="235"/>
    </location>
</feature>
<keyword evidence="2" id="KW-0812">Transmembrane</keyword>
<reference evidence="3" key="1">
    <citation type="submission" date="2022-02" db="EMBL/GenBank/DDBJ databases">
        <authorList>
            <person name="King R."/>
        </authorList>
    </citation>
    <scope>NUCLEOTIDE SEQUENCE</scope>
</reference>